<accession>A0A7K6W0T9</accession>
<dbReference type="CDD" id="cd15225">
    <property type="entry name" value="7tmA_OR10A-like"/>
    <property type="match status" value="1"/>
</dbReference>
<organism evidence="12 13">
    <name type="scientific">Steatornis caripensis</name>
    <name type="common">Oilbird</name>
    <dbReference type="NCBI Taxonomy" id="48435"/>
    <lineage>
        <taxon>Eukaryota</taxon>
        <taxon>Metazoa</taxon>
        <taxon>Chordata</taxon>
        <taxon>Craniata</taxon>
        <taxon>Vertebrata</taxon>
        <taxon>Euteleostomi</taxon>
        <taxon>Archelosauria</taxon>
        <taxon>Archosauria</taxon>
        <taxon>Dinosauria</taxon>
        <taxon>Saurischia</taxon>
        <taxon>Theropoda</taxon>
        <taxon>Coelurosauria</taxon>
        <taxon>Aves</taxon>
        <taxon>Neognathae</taxon>
        <taxon>Neoaves</taxon>
        <taxon>Strisores</taxon>
        <taxon>Caprimulgiformes</taxon>
        <taxon>Steatornithidae</taxon>
        <taxon>Steatornis</taxon>
    </lineage>
</organism>
<dbReference type="GO" id="GO:0004984">
    <property type="term" value="F:olfactory receptor activity"/>
    <property type="evidence" value="ECO:0007669"/>
    <property type="project" value="InterPro"/>
</dbReference>
<feature type="transmembrane region" description="Helical" evidence="10">
    <location>
        <begin position="98"/>
        <end position="124"/>
    </location>
</feature>
<keyword evidence="7 10" id="KW-0472">Membrane</keyword>
<dbReference type="EMBL" id="VZSC01002752">
    <property type="protein sequence ID" value="NWX40867.1"/>
    <property type="molecule type" value="Genomic_DNA"/>
</dbReference>
<keyword evidence="5 10" id="KW-0552">Olfaction</keyword>
<keyword evidence="13" id="KW-1185">Reference proteome</keyword>
<evidence type="ECO:0000256" key="5">
    <source>
        <dbReference type="ARBA" id="ARBA00022725"/>
    </source>
</evidence>
<gene>
    <name evidence="12" type="primary">Or10a7_1</name>
    <name evidence="12" type="ORF">STECAR_R06060</name>
</gene>
<dbReference type="InterPro" id="IPR000725">
    <property type="entry name" value="Olfact_rcpt"/>
</dbReference>
<keyword evidence="8 9" id="KW-0807">Transducer</keyword>
<evidence type="ECO:0000256" key="2">
    <source>
        <dbReference type="ARBA" id="ARBA00022475"/>
    </source>
</evidence>
<dbReference type="PROSITE" id="PS50262">
    <property type="entry name" value="G_PROTEIN_RECEP_F1_2"/>
    <property type="match status" value="1"/>
</dbReference>
<evidence type="ECO:0000313" key="12">
    <source>
        <dbReference type="EMBL" id="NWX40867.1"/>
    </source>
</evidence>
<keyword evidence="6 10" id="KW-1133">Transmembrane helix</keyword>
<evidence type="ECO:0000256" key="7">
    <source>
        <dbReference type="ARBA" id="ARBA00023136"/>
    </source>
</evidence>
<feature type="transmembrane region" description="Helical" evidence="10">
    <location>
        <begin position="144"/>
        <end position="168"/>
    </location>
</feature>
<evidence type="ECO:0000256" key="6">
    <source>
        <dbReference type="ARBA" id="ARBA00022989"/>
    </source>
</evidence>
<dbReference type="Gene3D" id="1.20.1070.10">
    <property type="entry name" value="Rhodopsin 7-helix transmembrane proteins"/>
    <property type="match status" value="1"/>
</dbReference>
<dbReference type="SUPFAM" id="SSF81321">
    <property type="entry name" value="Family A G protein-coupled receptor-like"/>
    <property type="match status" value="1"/>
</dbReference>
<name>A0A7K6W0T9_STECA</name>
<dbReference type="OrthoDB" id="6147321at2759"/>
<dbReference type="PROSITE" id="PS00237">
    <property type="entry name" value="G_PROTEIN_RECEP_F1_1"/>
    <property type="match status" value="1"/>
</dbReference>
<comment type="subcellular location">
    <subcellularLocation>
        <location evidence="1 10">Cell membrane</location>
        <topology evidence="1 10">Multi-pass membrane protein</topology>
    </subcellularLocation>
</comment>
<dbReference type="InterPro" id="IPR000276">
    <property type="entry name" value="GPCR_Rhodpsn"/>
</dbReference>
<keyword evidence="9" id="KW-0675">Receptor</keyword>
<feature type="transmembrane region" description="Helical" evidence="10">
    <location>
        <begin position="205"/>
        <end position="227"/>
    </location>
</feature>
<feature type="transmembrane region" description="Helical" evidence="10">
    <location>
        <begin position="31"/>
        <end position="53"/>
    </location>
</feature>
<comment type="caution">
    <text evidence="12">The sequence shown here is derived from an EMBL/GenBank/DDBJ whole genome shotgun (WGS) entry which is preliminary data.</text>
</comment>
<keyword evidence="2 10" id="KW-1003">Cell membrane</keyword>
<dbReference type="Proteomes" id="UP000516988">
    <property type="component" value="Unassembled WGS sequence"/>
</dbReference>
<dbReference type="PANTHER" id="PTHR26453">
    <property type="entry name" value="OLFACTORY RECEPTOR"/>
    <property type="match status" value="1"/>
</dbReference>
<feature type="non-terminal residue" evidence="12">
    <location>
        <position position="316"/>
    </location>
</feature>
<evidence type="ECO:0000259" key="11">
    <source>
        <dbReference type="PROSITE" id="PS50262"/>
    </source>
</evidence>
<reference evidence="12 13" key="1">
    <citation type="submission" date="2019-09" db="EMBL/GenBank/DDBJ databases">
        <title>Bird 10,000 Genomes (B10K) Project - Family phase.</title>
        <authorList>
            <person name="Zhang G."/>
        </authorList>
    </citation>
    <scope>NUCLEOTIDE SEQUENCE [LARGE SCALE GENOMIC DNA]</scope>
    <source>
        <strain evidence="12">OUT-0004</strain>
    </source>
</reference>
<evidence type="ECO:0000256" key="3">
    <source>
        <dbReference type="ARBA" id="ARBA00022606"/>
    </source>
</evidence>
<evidence type="ECO:0000256" key="4">
    <source>
        <dbReference type="ARBA" id="ARBA00022692"/>
    </source>
</evidence>
<feature type="transmembrane region" description="Helical" evidence="10">
    <location>
        <begin position="65"/>
        <end position="86"/>
    </location>
</feature>
<dbReference type="GO" id="GO:0005886">
    <property type="term" value="C:plasma membrane"/>
    <property type="evidence" value="ECO:0007669"/>
    <property type="project" value="UniProtKB-SubCell"/>
</dbReference>
<dbReference type="Pfam" id="PF13853">
    <property type="entry name" value="7tm_4"/>
    <property type="match status" value="1"/>
</dbReference>
<sequence>NDTEKVGRSNCTTVTRFILLGLLRHTELQTLSVFVFLLIYTITIIGNSLIIIVTVHPSFYTPMYFFLRVLSFIDICTTSVIVPKMLVNFLSQDKSISYIGCAAQLYFLIFLAAAECYLLVAMAYDRYVAICNPLRYPVVMNRRVCFSLVLLCFLTGNVVSVVQTVWVFTLPFCGPNKINYFFCDISPLIILLCTETSLYEIQATITTVFVIFTPFSLILLSYIFIISRILTMPSGKGRYKTFCTCSSHLLVVMLYYGSGSLIYLRPKFSYPQDAKKALAFVYTTVTPMLNPIIYSLRNKDVKVILRAIMRKMGKTF</sequence>
<protein>
    <recommendedName>
        <fullName evidence="10">Olfactory receptor</fullName>
    </recommendedName>
</protein>
<evidence type="ECO:0000256" key="9">
    <source>
        <dbReference type="RuleBase" id="RU000688"/>
    </source>
</evidence>
<keyword evidence="4 9" id="KW-0812">Transmembrane</keyword>
<dbReference type="GO" id="GO:0004930">
    <property type="term" value="F:G protein-coupled receptor activity"/>
    <property type="evidence" value="ECO:0007669"/>
    <property type="project" value="UniProtKB-KW"/>
</dbReference>
<dbReference type="FunFam" id="1.20.1070.10:FF:000001">
    <property type="entry name" value="Olfactory receptor"/>
    <property type="match status" value="1"/>
</dbReference>
<keyword evidence="9" id="KW-0297">G-protein coupled receptor</keyword>
<dbReference type="AlphaFoldDB" id="A0A7K6W0T9"/>
<evidence type="ECO:0000256" key="1">
    <source>
        <dbReference type="ARBA" id="ARBA00004651"/>
    </source>
</evidence>
<evidence type="ECO:0000256" key="8">
    <source>
        <dbReference type="ARBA" id="ARBA00023224"/>
    </source>
</evidence>
<comment type="similarity">
    <text evidence="9">Belongs to the G-protein coupled receptor 1 family.</text>
</comment>
<feature type="non-terminal residue" evidence="12">
    <location>
        <position position="1"/>
    </location>
</feature>
<dbReference type="InterPro" id="IPR017452">
    <property type="entry name" value="GPCR_Rhodpsn_7TM"/>
</dbReference>
<dbReference type="PRINTS" id="PR00237">
    <property type="entry name" value="GPCRRHODOPSN"/>
</dbReference>
<feature type="domain" description="G-protein coupled receptors family 1 profile" evidence="11">
    <location>
        <begin position="46"/>
        <end position="294"/>
    </location>
</feature>
<evidence type="ECO:0000256" key="10">
    <source>
        <dbReference type="RuleBase" id="RU363047"/>
    </source>
</evidence>
<feature type="transmembrane region" description="Helical" evidence="10">
    <location>
        <begin position="277"/>
        <end position="296"/>
    </location>
</feature>
<evidence type="ECO:0000313" key="13">
    <source>
        <dbReference type="Proteomes" id="UP000516988"/>
    </source>
</evidence>
<keyword evidence="3 10" id="KW-0716">Sensory transduction</keyword>
<dbReference type="PRINTS" id="PR00245">
    <property type="entry name" value="OLFACTORYR"/>
</dbReference>
<proteinExistence type="inferred from homology"/>